<evidence type="ECO:0000313" key="1">
    <source>
        <dbReference type="EMBL" id="KAJ8129891.1"/>
    </source>
</evidence>
<organism evidence="1 2">
    <name type="scientific">Lasiodiplodia mahajangana</name>
    <dbReference type="NCBI Taxonomy" id="1108764"/>
    <lineage>
        <taxon>Eukaryota</taxon>
        <taxon>Fungi</taxon>
        <taxon>Dikarya</taxon>
        <taxon>Ascomycota</taxon>
        <taxon>Pezizomycotina</taxon>
        <taxon>Dothideomycetes</taxon>
        <taxon>Dothideomycetes incertae sedis</taxon>
        <taxon>Botryosphaeriales</taxon>
        <taxon>Botryosphaeriaceae</taxon>
        <taxon>Lasiodiplodia</taxon>
    </lineage>
</organism>
<dbReference type="EMBL" id="JAPUUL010000633">
    <property type="protein sequence ID" value="KAJ8129891.1"/>
    <property type="molecule type" value="Genomic_DNA"/>
</dbReference>
<accession>A0ACC2JQX2</accession>
<gene>
    <name evidence="1" type="ORF">O1611_g3734</name>
</gene>
<sequence length="432" mass="48242">MGWADKYGKGDQPQNFQQVQIDNLDSLLESPLPIGHGRVLIIEDIHPSVVELLGTKLGIDPTFFADYILTKHDGIEKAPAPPSVAVPPSHVASQNDRFSIHFQKLVDLGTEETFRNSPWKFETSTNVSRSVRRLLPISGRQLGILRGCYSIFVKKLNPGKICLILADSTTPDVLLHRSCLCRVRLAPLHNGAEDFRTPISFSTFKTLQHQDALPSASASPVDMLQDLLSQDLRSHRTAFHSLLDLAYGPMRIVVCEWMLYCQVMSRYLAHYEYSFKDIEAAQSRFKIQSTKQFVTQQLSNEPIKSKCGTEWGPILKDLDYLTMEIQGHGESLERTIPVVASVLQILDSRRSIAEAVNVRRLIVIALVFVPLSFVAGLFSMADGYAPGQPKFWIYFAVSLPLTISICAFAFLGKYQLLPWCGRPGPVGVRSIA</sequence>
<proteinExistence type="predicted"/>
<dbReference type="Proteomes" id="UP001153332">
    <property type="component" value="Unassembled WGS sequence"/>
</dbReference>
<comment type="caution">
    <text evidence="1">The sequence shown here is derived from an EMBL/GenBank/DDBJ whole genome shotgun (WGS) entry which is preliminary data.</text>
</comment>
<keyword evidence="2" id="KW-1185">Reference proteome</keyword>
<protein>
    <submittedName>
        <fullName evidence="1">Uncharacterized protein</fullName>
    </submittedName>
</protein>
<reference evidence="1" key="1">
    <citation type="submission" date="2022-12" db="EMBL/GenBank/DDBJ databases">
        <title>Genome Sequence of Lasiodiplodia mahajangana.</title>
        <authorList>
            <person name="Buettner E."/>
        </authorList>
    </citation>
    <scope>NUCLEOTIDE SEQUENCE</scope>
    <source>
        <strain evidence="1">VT137</strain>
    </source>
</reference>
<evidence type="ECO:0000313" key="2">
    <source>
        <dbReference type="Proteomes" id="UP001153332"/>
    </source>
</evidence>
<name>A0ACC2JQX2_9PEZI</name>